<dbReference type="Proteomes" id="UP000676194">
    <property type="component" value="Chromosome"/>
</dbReference>
<dbReference type="Pfam" id="PF13614">
    <property type="entry name" value="AAA_31"/>
    <property type="match status" value="1"/>
</dbReference>
<dbReference type="EMBL" id="CP074694">
    <property type="protein sequence ID" value="QVL30411.1"/>
    <property type="molecule type" value="Genomic_DNA"/>
</dbReference>
<keyword evidence="10" id="KW-0812">Transmembrane</keyword>
<evidence type="ECO:0000259" key="11">
    <source>
        <dbReference type="Pfam" id="PF13614"/>
    </source>
</evidence>
<keyword evidence="13" id="KW-1185">Reference proteome</keyword>
<keyword evidence="3" id="KW-0808">Transferase</keyword>
<dbReference type="InterPro" id="IPR005702">
    <property type="entry name" value="Wzc-like_C"/>
</dbReference>
<dbReference type="Gene3D" id="3.40.50.300">
    <property type="entry name" value="P-loop containing nucleotide triphosphate hydrolases"/>
    <property type="match status" value="1"/>
</dbReference>
<accession>A0A8E6B3F4</accession>
<keyword evidence="5" id="KW-0418">Kinase</keyword>
<dbReference type="RefSeq" id="WP_213494282.1">
    <property type="nucleotide sequence ID" value="NZ_CP074694.1"/>
</dbReference>
<dbReference type="GO" id="GO:0005886">
    <property type="term" value="C:plasma membrane"/>
    <property type="evidence" value="ECO:0007669"/>
    <property type="project" value="TreeGrafter"/>
</dbReference>
<feature type="transmembrane region" description="Helical" evidence="10">
    <location>
        <begin position="49"/>
        <end position="71"/>
    </location>
</feature>
<evidence type="ECO:0000256" key="7">
    <source>
        <dbReference type="ARBA" id="ARBA00023137"/>
    </source>
</evidence>
<keyword evidence="9" id="KW-0175">Coiled coil</keyword>
<feature type="transmembrane region" description="Helical" evidence="10">
    <location>
        <begin position="451"/>
        <end position="472"/>
    </location>
</feature>
<feature type="domain" description="AAA" evidence="11">
    <location>
        <begin position="525"/>
        <end position="666"/>
    </location>
</feature>
<keyword evidence="4" id="KW-0547">Nucleotide-binding</keyword>
<dbReference type="SUPFAM" id="SSF52540">
    <property type="entry name" value="P-loop containing nucleoside triphosphate hydrolases"/>
    <property type="match status" value="1"/>
</dbReference>
<keyword evidence="6" id="KW-0067">ATP-binding</keyword>
<dbReference type="EC" id="2.7.10.2" evidence="2"/>
<evidence type="ECO:0000313" key="13">
    <source>
        <dbReference type="Proteomes" id="UP000676194"/>
    </source>
</evidence>
<feature type="coiled-coil region" evidence="9">
    <location>
        <begin position="183"/>
        <end position="217"/>
    </location>
</feature>
<reference evidence="12" key="1">
    <citation type="submission" date="2021-05" db="EMBL/GenBank/DDBJ databases">
        <title>Complete genome sequence of the cellulolytic planctomycete Telmatocola sphagniphila SP2T and characterization of the first cellulase from planctomycetes.</title>
        <authorList>
            <person name="Rakitin A.L."/>
            <person name="Beletsky A.V."/>
            <person name="Naumoff D.G."/>
            <person name="Kulichevskaya I.S."/>
            <person name="Mardanov A.V."/>
            <person name="Ravin N.V."/>
            <person name="Dedysh S.N."/>
        </authorList>
    </citation>
    <scope>NUCLEOTIDE SEQUENCE</scope>
    <source>
        <strain evidence="12">SP2T</strain>
    </source>
</reference>
<protein>
    <recommendedName>
        <fullName evidence="2">non-specific protein-tyrosine kinase</fullName>
        <ecNumber evidence="2">2.7.10.2</ecNumber>
    </recommendedName>
</protein>
<sequence>MNRSSLNMRLYEGRTGDRLPARSTTYLKPPDSQSAGATNPFLKYLLYRWATILFVGGFLAAVLAAAAWYLIPSKFTTSSLIRISAEIPSLTVGDINNRADFSTYLKTQAAMIRSYGVLHIALLDPKIASLPMIREQSDPVAFLMEELKLDYQDGSELLRIQLSGDDPQAITQIVNAVQDAYFREVVEDEQRRKKLRLNRLEETVHRMKDEVETRQKLVPPGTPLKVSSQVVPQLAANQVVRIKEMLANSDSAIRAQEDKITGLQKRFNQPRSEWIDPPNILELLDRDTDIQKRNERMQSVQIRIDEYKRVFQNLDTTQFKELQEKLIEETKLRDELREKRLNEYRAAHIPLLSQQLKRQYDEAKELLAQQRHYKRELEKQLSEYQGMLDSELASNEKPLDYTVLEIQDRQNIITNLIDRSNLLRIELDAPARVRPLQPAIVPQKRDYRRQILGSIVAALFGFGLISFSVVAYESALKRTTASADLTRLAPILGVIPEVLNRPRVEESLDKLRGLLVEQVSPNSRLIVVSSAREEDGKNYLSWQLALSFERAGVKTLLVDFDLRQPRLHRFCKTDNDGGVCDLLIDNYDVRAHIRTAPDGLAFLPAGAWCDLVRRELVPDRLESFFQRLRQAFDVIVVNTHPVLNVAETYPIAKFADAILLSVKKHHSRLELIERAKDKIVGLTPSLFGLVLNGGNENECWN</sequence>
<proteinExistence type="inferred from homology"/>
<name>A0A8E6B3F4_9BACT</name>
<evidence type="ECO:0000256" key="6">
    <source>
        <dbReference type="ARBA" id="ARBA00022840"/>
    </source>
</evidence>
<evidence type="ECO:0000256" key="2">
    <source>
        <dbReference type="ARBA" id="ARBA00011903"/>
    </source>
</evidence>
<evidence type="ECO:0000256" key="9">
    <source>
        <dbReference type="SAM" id="Coils"/>
    </source>
</evidence>
<dbReference type="InterPro" id="IPR050445">
    <property type="entry name" value="Bact_polysacc_biosynth/exp"/>
</dbReference>
<evidence type="ECO:0000313" key="12">
    <source>
        <dbReference type="EMBL" id="QVL30411.1"/>
    </source>
</evidence>
<evidence type="ECO:0000256" key="3">
    <source>
        <dbReference type="ARBA" id="ARBA00022679"/>
    </source>
</evidence>
<keyword evidence="10" id="KW-1133">Transmembrane helix</keyword>
<evidence type="ECO:0000256" key="8">
    <source>
        <dbReference type="ARBA" id="ARBA00051245"/>
    </source>
</evidence>
<gene>
    <name evidence="12" type="ORF">KIH39_16310</name>
</gene>
<dbReference type="PANTHER" id="PTHR32309">
    <property type="entry name" value="TYROSINE-PROTEIN KINASE"/>
    <property type="match status" value="1"/>
</dbReference>
<organism evidence="12 13">
    <name type="scientific">Telmatocola sphagniphila</name>
    <dbReference type="NCBI Taxonomy" id="1123043"/>
    <lineage>
        <taxon>Bacteria</taxon>
        <taxon>Pseudomonadati</taxon>
        <taxon>Planctomycetota</taxon>
        <taxon>Planctomycetia</taxon>
        <taxon>Gemmatales</taxon>
        <taxon>Gemmataceae</taxon>
    </lineage>
</organism>
<dbReference type="KEGG" id="tsph:KIH39_16310"/>
<comment type="catalytic activity">
    <reaction evidence="8">
        <text>L-tyrosyl-[protein] + ATP = O-phospho-L-tyrosyl-[protein] + ADP + H(+)</text>
        <dbReference type="Rhea" id="RHEA:10596"/>
        <dbReference type="Rhea" id="RHEA-COMP:10136"/>
        <dbReference type="Rhea" id="RHEA-COMP:20101"/>
        <dbReference type="ChEBI" id="CHEBI:15378"/>
        <dbReference type="ChEBI" id="CHEBI:30616"/>
        <dbReference type="ChEBI" id="CHEBI:46858"/>
        <dbReference type="ChEBI" id="CHEBI:61978"/>
        <dbReference type="ChEBI" id="CHEBI:456216"/>
        <dbReference type="EC" id="2.7.10.2"/>
    </reaction>
</comment>
<dbReference type="InterPro" id="IPR027417">
    <property type="entry name" value="P-loop_NTPase"/>
</dbReference>
<dbReference type="PANTHER" id="PTHR32309:SF13">
    <property type="entry name" value="FERRIC ENTEROBACTIN TRANSPORT PROTEIN FEPE"/>
    <property type="match status" value="1"/>
</dbReference>
<keyword evidence="10" id="KW-0472">Membrane</keyword>
<comment type="similarity">
    <text evidence="1">Belongs to the CpsD/CapB family.</text>
</comment>
<evidence type="ECO:0000256" key="1">
    <source>
        <dbReference type="ARBA" id="ARBA00007316"/>
    </source>
</evidence>
<feature type="coiled-coil region" evidence="9">
    <location>
        <begin position="290"/>
        <end position="394"/>
    </location>
</feature>
<dbReference type="CDD" id="cd05387">
    <property type="entry name" value="BY-kinase"/>
    <property type="match status" value="1"/>
</dbReference>
<evidence type="ECO:0000256" key="10">
    <source>
        <dbReference type="SAM" id="Phobius"/>
    </source>
</evidence>
<evidence type="ECO:0000256" key="4">
    <source>
        <dbReference type="ARBA" id="ARBA00022741"/>
    </source>
</evidence>
<dbReference type="GO" id="GO:0004713">
    <property type="term" value="F:protein tyrosine kinase activity"/>
    <property type="evidence" value="ECO:0007669"/>
    <property type="project" value="TreeGrafter"/>
</dbReference>
<evidence type="ECO:0000256" key="5">
    <source>
        <dbReference type="ARBA" id="ARBA00022777"/>
    </source>
</evidence>
<dbReference type="AlphaFoldDB" id="A0A8E6B3F4"/>
<keyword evidence="7" id="KW-0829">Tyrosine-protein kinase</keyword>
<dbReference type="InterPro" id="IPR025669">
    <property type="entry name" value="AAA_dom"/>
</dbReference>